<dbReference type="InterPro" id="IPR001245">
    <property type="entry name" value="Ser-Thr/Tyr_kinase_cat_dom"/>
</dbReference>
<dbReference type="InterPro" id="IPR000719">
    <property type="entry name" value="Prot_kinase_dom"/>
</dbReference>
<dbReference type="InterPro" id="IPR011009">
    <property type="entry name" value="Kinase-like_dom_sf"/>
</dbReference>
<dbReference type="Proteomes" id="UP000243579">
    <property type="component" value="Unassembled WGS sequence"/>
</dbReference>
<protein>
    <recommendedName>
        <fullName evidence="2">Protein kinase domain-containing protein</fullName>
    </recommendedName>
</protein>
<organism evidence="3 4">
    <name type="scientific">Achlya hypogyna</name>
    <name type="common">Oomycete</name>
    <name type="synonym">Protoachlya hypogyna</name>
    <dbReference type="NCBI Taxonomy" id="1202772"/>
    <lineage>
        <taxon>Eukaryota</taxon>
        <taxon>Sar</taxon>
        <taxon>Stramenopiles</taxon>
        <taxon>Oomycota</taxon>
        <taxon>Saprolegniomycetes</taxon>
        <taxon>Saprolegniales</taxon>
        <taxon>Achlyaceae</taxon>
        <taxon>Achlya</taxon>
    </lineage>
</organism>
<dbReference type="AlphaFoldDB" id="A0A1V9YAG6"/>
<keyword evidence="4" id="KW-1185">Reference proteome</keyword>
<evidence type="ECO:0000256" key="1">
    <source>
        <dbReference type="SAM" id="Phobius"/>
    </source>
</evidence>
<evidence type="ECO:0000313" key="4">
    <source>
        <dbReference type="Proteomes" id="UP000243579"/>
    </source>
</evidence>
<dbReference type="EMBL" id="JNBR01002425">
    <property type="protein sequence ID" value="OQR82679.1"/>
    <property type="molecule type" value="Genomic_DNA"/>
</dbReference>
<feature type="transmembrane region" description="Helical" evidence="1">
    <location>
        <begin position="211"/>
        <end position="232"/>
    </location>
</feature>
<dbReference type="GO" id="GO:0004672">
    <property type="term" value="F:protein kinase activity"/>
    <property type="evidence" value="ECO:0007669"/>
    <property type="project" value="InterPro"/>
</dbReference>
<keyword evidence="1" id="KW-0472">Membrane</keyword>
<dbReference type="Gene3D" id="1.10.510.10">
    <property type="entry name" value="Transferase(Phosphotransferase) domain 1"/>
    <property type="match status" value="1"/>
</dbReference>
<feature type="domain" description="Protein kinase" evidence="2">
    <location>
        <begin position="288"/>
        <end position="556"/>
    </location>
</feature>
<dbReference type="SUPFAM" id="SSF56112">
    <property type="entry name" value="Protein kinase-like (PK-like)"/>
    <property type="match status" value="1"/>
</dbReference>
<dbReference type="SMART" id="SM00220">
    <property type="entry name" value="S_TKc"/>
    <property type="match status" value="1"/>
</dbReference>
<reference evidence="3 4" key="1">
    <citation type="journal article" date="2014" name="Genome Biol. Evol.">
        <title>The secreted proteins of Achlya hypogyna and Thraustotheca clavata identify the ancestral oomycete secretome and reveal gene acquisitions by horizontal gene transfer.</title>
        <authorList>
            <person name="Misner I."/>
            <person name="Blouin N."/>
            <person name="Leonard G."/>
            <person name="Richards T.A."/>
            <person name="Lane C.E."/>
        </authorList>
    </citation>
    <scope>NUCLEOTIDE SEQUENCE [LARGE SCALE GENOMIC DNA]</scope>
    <source>
        <strain evidence="3 4">ATCC 48635</strain>
    </source>
</reference>
<gene>
    <name evidence="3" type="ORF">ACHHYP_15660</name>
</gene>
<dbReference type="STRING" id="1202772.A0A1V9YAG6"/>
<dbReference type="InterPro" id="IPR046959">
    <property type="entry name" value="PRK1-6/SRF4-like"/>
</dbReference>
<dbReference type="PANTHER" id="PTHR48007:SF4">
    <property type="entry name" value="LEUCINE-RICH REPEAT RECEPTOR-LIKE PROTEIN KINASE PXC1"/>
    <property type="match status" value="1"/>
</dbReference>
<sequence>MSVCYADESNALAWYFSGGALVVDDTRPPKACKTSPASLAKAVAVTPVANLTAHFGDPIGSPSRLIDSASDFLPQTLFIPTIILDGIPMGFKYVAPFAPRILTIQNTAMYGPLSVNLASFSPVPALNFINIDPRLTITDTAPRNYSVTADCSTRLVINGVATKPSNCITTAPPTTLPATSAPPASTRANSSLLIDPAKVAPTEDKGASTGLIVGLVLAAIVVLGLLVAYFILRRRRAKEEPAEFSAFSDPPGYEAPALTAVLVEAPPRKPTLLEKLKQRPELAPYWLASLEGATLTPLYGPTFSAKLGSSTVALTTLEYAEATTDDRTRFVAAFREVADLSCEAITRVVGISLTSVQTRLAIAIEFMDGHSLQRVLGHDLPRATRLQMCDDVTQAVWYLHTQTARGYAGCVDPLHVLVNSAHRCKLDAAALMAPTFVYKARPGLVLGVGLAPYVAPDVLRRDTDVDRKAADVFALGVVCAEILLRVRPHAALYAAQGFLGGDVALLQAAGRGEVPSPFDVAALAEVATADGAALLARCWHPTPAARPCIDEIARFFGKDLDSDDGSVTF</sequence>
<proteinExistence type="predicted"/>
<dbReference type="GO" id="GO:0005524">
    <property type="term" value="F:ATP binding"/>
    <property type="evidence" value="ECO:0007669"/>
    <property type="project" value="InterPro"/>
</dbReference>
<dbReference type="Pfam" id="PF07714">
    <property type="entry name" value="PK_Tyr_Ser-Thr"/>
    <property type="match status" value="1"/>
</dbReference>
<evidence type="ECO:0000259" key="2">
    <source>
        <dbReference type="PROSITE" id="PS50011"/>
    </source>
</evidence>
<name>A0A1V9YAG6_ACHHY</name>
<dbReference type="OrthoDB" id="76319at2759"/>
<dbReference type="CDD" id="cd12087">
    <property type="entry name" value="TM_EGFR-like"/>
    <property type="match status" value="1"/>
</dbReference>
<accession>A0A1V9YAG6</accession>
<keyword evidence="1" id="KW-1133">Transmembrane helix</keyword>
<comment type="caution">
    <text evidence="3">The sequence shown here is derived from an EMBL/GenBank/DDBJ whole genome shotgun (WGS) entry which is preliminary data.</text>
</comment>
<dbReference type="PANTHER" id="PTHR48007">
    <property type="entry name" value="LEUCINE-RICH REPEAT RECEPTOR-LIKE PROTEIN KINASE PXC1"/>
    <property type="match status" value="1"/>
</dbReference>
<evidence type="ECO:0000313" key="3">
    <source>
        <dbReference type="EMBL" id="OQR82679.1"/>
    </source>
</evidence>
<dbReference type="PROSITE" id="PS50011">
    <property type="entry name" value="PROTEIN_KINASE_DOM"/>
    <property type="match status" value="1"/>
</dbReference>
<keyword evidence="1" id="KW-0812">Transmembrane</keyword>